<evidence type="ECO:0000256" key="1">
    <source>
        <dbReference type="ARBA" id="ARBA00005921"/>
    </source>
</evidence>
<feature type="compositionally biased region" description="Basic and acidic residues" evidence="4">
    <location>
        <begin position="86"/>
        <end position="96"/>
    </location>
</feature>
<evidence type="ECO:0000313" key="5">
    <source>
        <dbReference type="EnsemblPlants" id="ONIVA12G03890.1"/>
    </source>
</evidence>
<feature type="coiled-coil region" evidence="3">
    <location>
        <begin position="203"/>
        <end position="311"/>
    </location>
</feature>
<feature type="coiled-coil region" evidence="3">
    <location>
        <begin position="669"/>
        <end position="750"/>
    </location>
</feature>
<evidence type="ECO:0000313" key="6">
    <source>
        <dbReference type="Proteomes" id="UP000006591"/>
    </source>
</evidence>
<dbReference type="Gramene" id="ONIVA12G03890.1">
    <property type="protein sequence ID" value="ONIVA12G03890.1"/>
    <property type="gene ID" value="ONIVA12G03890"/>
</dbReference>
<evidence type="ECO:0000256" key="4">
    <source>
        <dbReference type="SAM" id="MobiDB-lite"/>
    </source>
</evidence>
<name>A0A0E0J794_ORYNI</name>
<feature type="region of interest" description="Disordered" evidence="4">
    <location>
        <begin position="472"/>
        <end position="497"/>
    </location>
</feature>
<dbReference type="Proteomes" id="UP000006591">
    <property type="component" value="Chromosome 12"/>
</dbReference>
<dbReference type="AlphaFoldDB" id="A0A0E0J794"/>
<proteinExistence type="inferred from homology"/>
<keyword evidence="2 3" id="KW-0175">Coiled coil</keyword>
<comment type="similarity">
    <text evidence="1">Belongs to the FPP family.</text>
</comment>
<feature type="compositionally biased region" description="Polar residues" evidence="4">
    <location>
        <begin position="143"/>
        <end position="160"/>
    </location>
</feature>
<organism evidence="5">
    <name type="scientific">Oryza nivara</name>
    <name type="common">Indian wild rice</name>
    <name type="synonym">Oryza sativa f. spontanea</name>
    <dbReference type="NCBI Taxonomy" id="4536"/>
    <lineage>
        <taxon>Eukaryota</taxon>
        <taxon>Viridiplantae</taxon>
        <taxon>Streptophyta</taxon>
        <taxon>Embryophyta</taxon>
        <taxon>Tracheophyta</taxon>
        <taxon>Spermatophyta</taxon>
        <taxon>Magnoliopsida</taxon>
        <taxon>Liliopsida</taxon>
        <taxon>Poales</taxon>
        <taxon>Poaceae</taxon>
        <taxon>BOP clade</taxon>
        <taxon>Oryzoideae</taxon>
        <taxon>Oryzeae</taxon>
        <taxon>Oryzinae</taxon>
        <taxon>Oryza</taxon>
    </lineage>
</organism>
<evidence type="ECO:0000256" key="3">
    <source>
        <dbReference type="SAM" id="Coils"/>
    </source>
</evidence>
<dbReference type="PANTHER" id="PTHR31580:SF44">
    <property type="entry name" value="OS12G0169100 PROTEIN"/>
    <property type="match status" value="1"/>
</dbReference>
<feature type="coiled-coil region" evidence="3">
    <location>
        <begin position="499"/>
        <end position="640"/>
    </location>
</feature>
<dbReference type="STRING" id="4536.A0A0E0J794"/>
<reference evidence="5" key="1">
    <citation type="submission" date="2015-04" db="UniProtKB">
        <authorList>
            <consortium name="EnsemblPlants"/>
        </authorList>
    </citation>
    <scope>IDENTIFICATION</scope>
    <source>
        <strain evidence="5">SL10</strain>
    </source>
</reference>
<reference evidence="5" key="2">
    <citation type="submission" date="2018-04" db="EMBL/GenBank/DDBJ databases">
        <title>OnivRS2 (Oryza nivara Reference Sequence Version 2).</title>
        <authorList>
            <person name="Zhang J."/>
            <person name="Kudrna D."/>
            <person name="Lee S."/>
            <person name="Talag J."/>
            <person name="Rajasekar S."/>
            <person name="Welchert J."/>
            <person name="Hsing Y.-I."/>
            <person name="Wing R.A."/>
        </authorList>
    </citation>
    <scope>NUCLEOTIDE SEQUENCE [LARGE SCALE GENOMIC DNA]</scope>
    <source>
        <strain evidence="5">SL10</strain>
    </source>
</reference>
<protein>
    <submittedName>
        <fullName evidence="5">Uncharacterized protein</fullName>
    </submittedName>
</protein>
<dbReference type="InterPro" id="IPR008587">
    <property type="entry name" value="FPP_plant"/>
</dbReference>
<dbReference type="PANTHER" id="PTHR31580">
    <property type="entry name" value="FILAMENT-LIKE PLANT PROTEIN 4"/>
    <property type="match status" value="1"/>
</dbReference>
<sequence length="1098" mass="123563">MAWTPRLSFPSAFELASCSDLPAHSRLLRVVVEFEETSNLQLGELLINEKQHTVLMVMDRTSWLWRRKPSDKSPGGAENTVSVSSHSEHYSDDQEVLRPVSNNASPHLGQSPGMPSRVRDDGTQETGVTKPPNEKLALGFKLNDSSPRHGQSSEPQSSSNVRDEDVKENLKSLNDKLAAAFLTINAKEELITNLVIDIHFLGWEQAESEVAALKKLLEASAQKNGSLEVQVSHLAEKNASLEVQVSRLDEALKECVRQLHLAREDQAEKVHDVVTKSQELESENSKLQNRITELKKQLETTKLEASNMSIDHDLQEKFQAIKKENMDLKSKLLVQSKDLKILSLERDLSNQAAETASKQHLENVKKIARLEAECRRLHHLTRKATLINDSRPLANNTCVESLTDSQSDSAERMAAVDNELRNSDSWASALVAEFDQFKNGNADEKNLVNNPVVIDLMDDFLEMERLAALPESDRTSSTFDMETDSDKAVTRNSSSKLETEELRNQVADLHAQVEKIESEKKELEMALMEARNQLDISCNALVAAKNRLVEMQMELDLANDSKHDALRDFEGLNSEKKALEFQLESKSVRVEELLQVVASLEENTDKKELESQLELLSAEAKELRLTVTSLEEKIEAERSLSVQHQAEAVAACNAKESLEEQLYSANTEVERLHVIVKELEDEVEKEKMRQEELVAELEMKMETAVEAIKESLEAQLCAANTEVERLNGIVQALENDIEKEKALHKELTAQLEVKFEEEKVRSVQTVKESMEAQLCSSNTEVLKLRDIVKALENEVEKEKALHEDLSAQLEAKIEAERTFSVEAIKESFQSELQSVNSEVVELRGMVTALEHEVVKEKTFSAELQMQLEALEAIKRVLESEIESAHQDNRKLNDKVSSAADFTAKEEAMQSERRAMKQQLEAAKMEVGKLTNKVSLLQGEVLQERLLSEEFEQEYHKLEARLSRDSRDAKLWRLANSNGGLKAKQEKELANAAGKLAECQKTIASLGRQLKSLTDIDNTIVEPERLEPREIREMPLDFRNSDADFAVFADELYDFDLPKVNSSCFSPLPSIQPSSPPSEMSVFAGGLSSLSSFRSKRRK</sequence>
<dbReference type="OMA" id="MDRTSWL"/>
<dbReference type="EnsemblPlants" id="ONIVA12G03890.1">
    <property type="protein sequence ID" value="ONIVA12G03890.1"/>
    <property type="gene ID" value="ONIVA12G03890"/>
</dbReference>
<feature type="region of interest" description="Disordered" evidence="4">
    <location>
        <begin position="66"/>
        <end position="167"/>
    </location>
</feature>
<evidence type="ECO:0000256" key="2">
    <source>
        <dbReference type="ARBA" id="ARBA00023054"/>
    </source>
</evidence>
<dbReference type="Pfam" id="PF05911">
    <property type="entry name" value="FPP"/>
    <property type="match status" value="3"/>
</dbReference>
<dbReference type="HOGENOM" id="CLU_012828_0_0_1"/>
<feature type="coiled-coil region" evidence="3">
    <location>
        <begin position="781"/>
        <end position="1001"/>
    </location>
</feature>
<accession>A0A0E0J794</accession>
<dbReference type="eggNOG" id="ENOG502QQJ4">
    <property type="taxonomic scope" value="Eukaryota"/>
</dbReference>
<keyword evidence="6" id="KW-1185">Reference proteome</keyword>